<proteinExistence type="predicted"/>
<organism evidence="1 2">
    <name type="scientific">Mesonia oceanica</name>
    <dbReference type="NCBI Taxonomy" id="2687242"/>
    <lineage>
        <taxon>Bacteria</taxon>
        <taxon>Pseudomonadati</taxon>
        <taxon>Bacteroidota</taxon>
        <taxon>Flavobacteriia</taxon>
        <taxon>Flavobacteriales</taxon>
        <taxon>Flavobacteriaceae</taxon>
        <taxon>Mesonia</taxon>
    </lineage>
</organism>
<name>A0AC61Y7H9_9FLAO</name>
<reference evidence="1" key="1">
    <citation type="submission" date="2019-09" db="EMBL/GenBank/DDBJ databases">
        <authorList>
            <person name="Rodrigo-Torres L."/>
            <person name="Arahal R. D."/>
            <person name="Lucena T."/>
        </authorList>
    </citation>
    <scope>NUCLEOTIDE SEQUENCE</scope>
    <source>
        <strain evidence="1">ISS653</strain>
    </source>
</reference>
<accession>A0AC61Y7H9</accession>
<dbReference type="EMBL" id="CABVMM010000004">
    <property type="protein sequence ID" value="VVU99872.1"/>
    <property type="molecule type" value="Genomic_DNA"/>
</dbReference>
<sequence length="176" mass="19636">MDSLESQFSNEQININLLPDYQAVDFQSISIKKQTKNFIQISIGLVFCLIGWGLLFYLAPPHWVLYLALGLVVVIFGLAYLNAFLLQSKYGYVIRDKDLIYRRGYLVTKTTVIPFNRIQHVSISRGVLDKALGISTLKIFTAGGQGSDVSIPGLLPDLAVKLKEAVAKKLTVEENE</sequence>
<evidence type="ECO:0000313" key="1">
    <source>
        <dbReference type="EMBL" id="VVU99872.1"/>
    </source>
</evidence>
<evidence type="ECO:0000313" key="2">
    <source>
        <dbReference type="Proteomes" id="UP000356253"/>
    </source>
</evidence>
<gene>
    <name evidence="1" type="ORF">FVB9532_01133</name>
</gene>
<comment type="caution">
    <text evidence="1">The sequence shown here is derived from an EMBL/GenBank/DDBJ whole genome shotgun (WGS) entry which is preliminary data.</text>
</comment>
<protein>
    <submittedName>
        <fullName evidence="1">Uncharacterized protein</fullName>
    </submittedName>
</protein>
<dbReference type="Proteomes" id="UP000356253">
    <property type="component" value="Unassembled WGS sequence"/>
</dbReference>
<keyword evidence="2" id="KW-1185">Reference proteome</keyword>